<keyword evidence="8" id="KW-1185">Reference proteome</keyword>
<feature type="domain" description="RlpA-like protein double-psi beta-barrel" evidence="6">
    <location>
        <begin position="90"/>
        <end position="178"/>
    </location>
</feature>
<dbReference type="GO" id="GO:0008932">
    <property type="term" value="F:lytic endotransglycosylase activity"/>
    <property type="evidence" value="ECO:0007669"/>
    <property type="project" value="UniProtKB-UniRule"/>
</dbReference>
<name>A0A1Y6EVV5_9HYPH</name>
<keyword evidence="3" id="KW-1003">Cell membrane</keyword>
<evidence type="ECO:0000256" key="4">
    <source>
        <dbReference type="RuleBase" id="RU003495"/>
    </source>
</evidence>
<keyword evidence="1 3" id="KW-0456">Lyase</keyword>
<dbReference type="InterPro" id="IPR036908">
    <property type="entry name" value="RlpA-like_sf"/>
</dbReference>
<dbReference type="GO" id="GO:0005886">
    <property type="term" value="C:plasma membrane"/>
    <property type="evidence" value="ECO:0007669"/>
    <property type="project" value="UniProtKB-SubCell"/>
</dbReference>
<accession>A0A1Y6EVV5</accession>
<dbReference type="AlphaFoldDB" id="A0A1Y6EVV5"/>
<evidence type="ECO:0000256" key="5">
    <source>
        <dbReference type="SAM" id="SignalP"/>
    </source>
</evidence>
<dbReference type="HAMAP" id="MF_02071">
    <property type="entry name" value="RlpA"/>
    <property type="match status" value="1"/>
</dbReference>
<protein>
    <recommendedName>
        <fullName evidence="3">Endolytic peptidoglycan transglycosylase RlpA</fullName>
        <ecNumber evidence="3">4.2.2.-</ecNumber>
    </recommendedName>
</protein>
<dbReference type="CDD" id="cd22268">
    <property type="entry name" value="DPBB_RlpA-like"/>
    <property type="match status" value="1"/>
</dbReference>
<evidence type="ECO:0000259" key="6">
    <source>
        <dbReference type="Pfam" id="PF03330"/>
    </source>
</evidence>
<dbReference type="EMBL" id="FXWK01000001">
    <property type="protein sequence ID" value="SMQ64642.1"/>
    <property type="molecule type" value="Genomic_DNA"/>
</dbReference>
<dbReference type="GO" id="GO:0009279">
    <property type="term" value="C:cell outer membrane"/>
    <property type="evidence" value="ECO:0007669"/>
    <property type="project" value="TreeGrafter"/>
</dbReference>
<reference evidence="8" key="1">
    <citation type="submission" date="2017-04" db="EMBL/GenBank/DDBJ databases">
        <authorList>
            <person name="Varghese N."/>
            <person name="Submissions S."/>
        </authorList>
    </citation>
    <scope>NUCLEOTIDE SEQUENCE [LARGE SCALE GENOMIC DNA]</scope>
</reference>
<dbReference type="EC" id="4.2.2.-" evidence="3"/>
<dbReference type="InterPro" id="IPR012997">
    <property type="entry name" value="RplA"/>
</dbReference>
<dbReference type="Pfam" id="PF03330">
    <property type="entry name" value="DPBB_1"/>
    <property type="match status" value="1"/>
</dbReference>
<dbReference type="GO" id="GO:0071555">
    <property type="term" value="P:cell wall organization"/>
    <property type="evidence" value="ECO:0007669"/>
    <property type="project" value="UniProtKB-KW"/>
</dbReference>
<dbReference type="Proteomes" id="UP000194474">
    <property type="component" value="Unassembled WGS sequence"/>
</dbReference>
<comment type="function">
    <text evidence="3">Lytic transglycosylase with a strong preference for naked glycan strands that lack stem peptides.</text>
</comment>
<feature type="chain" id="PRO_5013412950" description="Endolytic peptidoglycan transglycosylase RlpA" evidence="5">
    <location>
        <begin position="27"/>
        <end position="349"/>
    </location>
</feature>
<keyword evidence="3 7" id="KW-0449">Lipoprotein</keyword>
<keyword evidence="3" id="KW-0472">Membrane</keyword>
<keyword evidence="5" id="KW-0732">Signal</keyword>
<gene>
    <name evidence="3" type="primary">rlpA</name>
    <name evidence="7" type="ORF">SAMN06295905_1024</name>
</gene>
<dbReference type="InterPro" id="IPR034718">
    <property type="entry name" value="RlpA"/>
</dbReference>
<evidence type="ECO:0000256" key="2">
    <source>
        <dbReference type="ARBA" id="ARBA00023316"/>
    </source>
</evidence>
<dbReference type="GO" id="GO:0000270">
    <property type="term" value="P:peptidoglycan metabolic process"/>
    <property type="evidence" value="ECO:0007669"/>
    <property type="project" value="UniProtKB-UniRule"/>
</dbReference>
<dbReference type="PROSITE" id="PS51257">
    <property type="entry name" value="PROKAR_LIPOPROTEIN"/>
    <property type="match status" value="1"/>
</dbReference>
<proteinExistence type="inferred from homology"/>
<keyword evidence="2 3" id="KW-0961">Cell wall biogenesis/degradation</keyword>
<feature type="signal peptide" evidence="5">
    <location>
        <begin position="1"/>
        <end position="26"/>
    </location>
</feature>
<evidence type="ECO:0000313" key="8">
    <source>
        <dbReference type="Proteomes" id="UP000194474"/>
    </source>
</evidence>
<dbReference type="PANTHER" id="PTHR34183">
    <property type="entry name" value="ENDOLYTIC PEPTIDOGLYCAN TRANSGLYCOSYLASE RLPA"/>
    <property type="match status" value="1"/>
</dbReference>
<evidence type="ECO:0000313" key="7">
    <source>
        <dbReference type="EMBL" id="SMQ64642.1"/>
    </source>
</evidence>
<evidence type="ECO:0000256" key="3">
    <source>
        <dbReference type="HAMAP-Rule" id="MF_02071"/>
    </source>
</evidence>
<comment type="similarity">
    <text evidence="3 4">Belongs to the RlpA family.</text>
</comment>
<dbReference type="RefSeq" id="WP_280173808.1">
    <property type="nucleotide sequence ID" value="NZ_FXWK01000001.1"/>
</dbReference>
<dbReference type="Gene3D" id="2.40.40.10">
    <property type="entry name" value="RlpA-like domain"/>
    <property type="match status" value="1"/>
</dbReference>
<dbReference type="InterPro" id="IPR009009">
    <property type="entry name" value="RlpA-like_DPBB"/>
</dbReference>
<dbReference type="NCBIfam" id="TIGR00413">
    <property type="entry name" value="rlpA"/>
    <property type="match status" value="1"/>
</dbReference>
<evidence type="ECO:0000256" key="1">
    <source>
        <dbReference type="ARBA" id="ARBA00023239"/>
    </source>
</evidence>
<comment type="subcellular location">
    <subcellularLocation>
        <location evidence="3">Cell membrane</location>
        <topology evidence="3">Lipid-anchor</topology>
    </subcellularLocation>
</comment>
<dbReference type="SUPFAM" id="SSF50685">
    <property type="entry name" value="Barwin-like endoglucanases"/>
    <property type="match status" value="1"/>
</dbReference>
<organism evidence="7 8">
    <name type="scientific">Devosia lucknowensis</name>
    <dbReference type="NCBI Taxonomy" id="1096929"/>
    <lineage>
        <taxon>Bacteria</taxon>
        <taxon>Pseudomonadati</taxon>
        <taxon>Pseudomonadota</taxon>
        <taxon>Alphaproteobacteria</taxon>
        <taxon>Hyphomicrobiales</taxon>
        <taxon>Devosiaceae</taxon>
        <taxon>Devosia</taxon>
    </lineage>
</organism>
<keyword evidence="3" id="KW-0564">Palmitate</keyword>
<dbReference type="PANTHER" id="PTHR34183:SF1">
    <property type="entry name" value="ENDOLYTIC PEPTIDOGLYCAN TRANSGLYCOSYLASE RLPA"/>
    <property type="match status" value="1"/>
</dbReference>
<sequence length="349" mass="36063">MTTSWRSAVRVIGLSALLMPMIAACATGGGLGATVKRAAFTSSEYGVAVSPRVTSNPNPPRGGGRYQVGKPYTVRGVTYVPQENPTGYSSTGKGSWYGSDFHGRYTANGEIFSANAITGAHPTLPLPSYVRVTNQENGRSLIVRVNDRGPYLPGRVMDLSYRAAAMLGYVTKGSASIKVDYVGPAPLEGDDTRTLVASYNGPANFDTGVQVASAGGQSDRSLAGMTANFFTGLFSYADTTPQQADAAIGTAHAAVNAMAGGNAELAAWAASVDEDSRAITMALGVYADPANAANLAQQFALLGAVTEEAVEVSGRPATRLTLTHLKPGATADDALALARQLGLGDAVIY</sequence>